<name>A0A2J6PV50_9HELO</name>
<organism evidence="2 3">
    <name type="scientific">Hyaloscypha hepaticicola</name>
    <dbReference type="NCBI Taxonomy" id="2082293"/>
    <lineage>
        <taxon>Eukaryota</taxon>
        <taxon>Fungi</taxon>
        <taxon>Dikarya</taxon>
        <taxon>Ascomycota</taxon>
        <taxon>Pezizomycotina</taxon>
        <taxon>Leotiomycetes</taxon>
        <taxon>Helotiales</taxon>
        <taxon>Hyaloscyphaceae</taxon>
        <taxon>Hyaloscypha</taxon>
    </lineage>
</organism>
<evidence type="ECO:0000313" key="3">
    <source>
        <dbReference type="Proteomes" id="UP000235672"/>
    </source>
</evidence>
<keyword evidence="3" id="KW-1185">Reference proteome</keyword>
<dbReference type="Proteomes" id="UP000235672">
    <property type="component" value="Unassembled WGS sequence"/>
</dbReference>
<keyword evidence="1" id="KW-0472">Membrane</keyword>
<sequence length="98" mass="11006">MIQRLEVRAQTPRCPALRRKKLEARQSGLWSLCGLGPVVVIATGMCYTWSSGVILIPVKCSPPPHVTVAFYDWLLLWCPALRRKNLEARQPGACADWC</sequence>
<dbReference type="EMBL" id="KZ613497">
    <property type="protein sequence ID" value="PMD17902.1"/>
    <property type="molecule type" value="Genomic_DNA"/>
</dbReference>
<accession>A0A2J6PV50</accession>
<evidence type="ECO:0000256" key="1">
    <source>
        <dbReference type="SAM" id="Phobius"/>
    </source>
</evidence>
<dbReference type="AlphaFoldDB" id="A0A2J6PV50"/>
<keyword evidence="1" id="KW-0812">Transmembrane</keyword>
<reference evidence="2" key="1">
    <citation type="submission" date="2016-05" db="EMBL/GenBank/DDBJ databases">
        <title>A degradative enzymes factory behind the ericoid mycorrhizal symbiosis.</title>
        <authorList>
            <consortium name="DOE Joint Genome Institute"/>
            <person name="Martino E."/>
            <person name="Morin E."/>
            <person name="Grelet G."/>
            <person name="Kuo A."/>
            <person name="Kohler A."/>
            <person name="Daghino S."/>
            <person name="Barry K."/>
            <person name="Choi C."/>
            <person name="Cichocki N."/>
            <person name="Clum A."/>
            <person name="Copeland A."/>
            <person name="Hainaut M."/>
            <person name="Haridas S."/>
            <person name="Labutti K."/>
            <person name="Lindquist E."/>
            <person name="Lipzen A."/>
            <person name="Khouja H.-R."/>
            <person name="Murat C."/>
            <person name="Ohm R."/>
            <person name="Olson A."/>
            <person name="Spatafora J."/>
            <person name="Veneault-Fourrey C."/>
            <person name="Henrissat B."/>
            <person name="Grigoriev I."/>
            <person name="Martin F."/>
            <person name="Perotto S."/>
        </authorList>
    </citation>
    <scope>NUCLEOTIDE SEQUENCE [LARGE SCALE GENOMIC DNA]</scope>
    <source>
        <strain evidence="2">UAMH 7357</strain>
    </source>
</reference>
<protein>
    <submittedName>
        <fullName evidence="2">Uncharacterized protein</fullName>
    </submittedName>
</protein>
<evidence type="ECO:0000313" key="2">
    <source>
        <dbReference type="EMBL" id="PMD17902.1"/>
    </source>
</evidence>
<keyword evidence="1" id="KW-1133">Transmembrane helix</keyword>
<feature type="transmembrane region" description="Helical" evidence="1">
    <location>
        <begin position="28"/>
        <end position="50"/>
    </location>
</feature>
<gene>
    <name evidence="2" type="ORF">NA56DRAFT_260910</name>
</gene>
<proteinExistence type="predicted"/>